<dbReference type="OrthoDB" id="1939205at2759"/>
<evidence type="ECO:0000256" key="1">
    <source>
        <dbReference type="SAM" id="MobiDB-lite"/>
    </source>
</evidence>
<feature type="region of interest" description="Disordered" evidence="1">
    <location>
        <begin position="62"/>
        <end position="319"/>
    </location>
</feature>
<proteinExistence type="predicted"/>
<feature type="compositionally biased region" description="Acidic residues" evidence="1">
    <location>
        <begin position="456"/>
        <end position="473"/>
    </location>
</feature>
<evidence type="ECO:0000313" key="3">
    <source>
        <dbReference type="Proteomes" id="UP000054558"/>
    </source>
</evidence>
<feature type="compositionally biased region" description="Basic and acidic residues" evidence="1">
    <location>
        <begin position="79"/>
        <end position="120"/>
    </location>
</feature>
<sequence>MEEEKAAALYESLSRQGLGAARFKQGLGFGGGGGFDAGGPDSPAAPIAFKKAGADFSSEIENAEKQRNEDDAVWSAKRNAHESARVVRSIADKLSGRRSRRDDGERKRGHDSDSEEERGVKRSIRRGRSPDSEGEDHRRRQDSASPRIFRSSPEGPVERKHESRRERSPSHGGSDEEDRARERRIAERRKKERKEEGKSGRSGADKRESDRGSHREGRSEDRQRRGEERPQRVDTRRRSRSRSRERERRGVSNRGSDGRRDRREDERRNERSDRERRREEPLERSSDRDHRRHAERSSRRERSPGRGRDAARQAVKVKAKDDVIDYAEVIRGYENMGAAEKLKARTKYALSQTVRKDSAKGVSTEWERFDFDAAAPLDEDARQDMYGDDTKAGDDAAHLLNTGSTFGIAKAQAVREAEKQAAHDAAIFGLPVDRSGDPAVPSTKMPEKAPVFVPGDSEEDEEDRPVIVEEEPQAEAQQPETKAEAPVKAAVPSWKERALKAQQARKQAAEAAEAAAPS</sequence>
<dbReference type="OMA" id="KARMKFQ"/>
<dbReference type="Proteomes" id="UP000054558">
    <property type="component" value="Unassembled WGS sequence"/>
</dbReference>
<feature type="compositionally biased region" description="Basic and acidic residues" evidence="1">
    <location>
        <begin position="193"/>
        <end position="289"/>
    </location>
</feature>
<dbReference type="PANTHER" id="PTHR31968:SF4">
    <property type="entry name" value="SERINE_ARGININE-RELATED PROTEIN 53"/>
    <property type="match status" value="1"/>
</dbReference>
<dbReference type="GO" id="GO:0005737">
    <property type="term" value="C:cytoplasm"/>
    <property type="evidence" value="ECO:0000318"/>
    <property type="project" value="GO_Central"/>
</dbReference>
<dbReference type="GO" id="GO:0005634">
    <property type="term" value="C:nucleus"/>
    <property type="evidence" value="ECO:0000318"/>
    <property type="project" value="GO_Central"/>
</dbReference>
<name>A0A1Y1IM16_KLENI</name>
<feature type="compositionally biased region" description="Basic and acidic residues" evidence="1">
    <location>
        <begin position="156"/>
        <end position="169"/>
    </location>
</feature>
<feature type="compositionally biased region" description="Low complexity" evidence="1">
    <location>
        <begin position="500"/>
        <end position="518"/>
    </location>
</feature>
<dbReference type="PANTHER" id="PTHR31968">
    <property type="entry name" value="SERINE/ARGININE-RELATED PROTEIN 53"/>
    <property type="match status" value="1"/>
</dbReference>
<accession>A0A1Y1IM16</accession>
<keyword evidence="3" id="KW-1185">Reference proteome</keyword>
<dbReference type="EMBL" id="DF237835">
    <property type="protein sequence ID" value="GAQ91935.1"/>
    <property type="molecule type" value="Genomic_DNA"/>
</dbReference>
<feature type="region of interest" description="Disordered" evidence="1">
    <location>
        <begin position="429"/>
        <end position="518"/>
    </location>
</feature>
<dbReference type="STRING" id="105231.A0A1Y1IM16"/>
<dbReference type="AlphaFoldDB" id="A0A1Y1IM16"/>
<protein>
    <submittedName>
        <fullName evidence="2">Uncharacterized protein</fullName>
    </submittedName>
</protein>
<feature type="compositionally biased region" description="Basic and acidic residues" evidence="1">
    <location>
        <begin position="295"/>
        <end position="311"/>
    </location>
</feature>
<organism evidence="2 3">
    <name type="scientific">Klebsormidium nitens</name>
    <name type="common">Green alga</name>
    <name type="synonym">Ulothrix nitens</name>
    <dbReference type="NCBI Taxonomy" id="105231"/>
    <lineage>
        <taxon>Eukaryota</taxon>
        <taxon>Viridiplantae</taxon>
        <taxon>Streptophyta</taxon>
        <taxon>Klebsormidiophyceae</taxon>
        <taxon>Klebsormidiales</taxon>
        <taxon>Klebsormidiaceae</taxon>
        <taxon>Klebsormidium</taxon>
    </lineage>
</organism>
<dbReference type="GO" id="GO:0000380">
    <property type="term" value="P:alternative mRNA splicing, via spliceosome"/>
    <property type="evidence" value="ECO:0000318"/>
    <property type="project" value="GO_Central"/>
</dbReference>
<feature type="compositionally biased region" description="Basic and acidic residues" evidence="1">
    <location>
        <begin position="128"/>
        <end position="142"/>
    </location>
</feature>
<gene>
    <name evidence="2" type="ORF">KFL_008860010</name>
</gene>
<reference evidence="2 3" key="1">
    <citation type="journal article" date="2014" name="Nat. Commun.">
        <title>Klebsormidium flaccidum genome reveals primary factors for plant terrestrial adaptation.</title>
        <authorList>
            <person name="Hori K."/>
            <person name="Maruyama F."/>
            <person name="Fujisawa T."/>
            <person name="Togashi T."/>
            <person name="Yamamoto N."/>
            <person name="Seo M."/>
            <person name="Sato S."/>
            <person name="Yamada T."/>
            <person name="Mori H."/>
            <person name="Tajima N."/>
            <person name="Moriyama T."/>
            <person name="Ikeuchi M."/>
            <person name="Watanabe M."/>
            <person name="Wada H."/>
            <person name="Kobayashi K."/>
            <person name="Saito M."/>
            <person name="Masuda T."/>
            <person name="Sasaki-Sekimoto Y."/>
            <person name="Mashiguchi K."/>
            <person name="Awai K."/>
            <person name="Shimojima M."/>
            <person name="Masuda S."/>
            <person name="Iwai M."/>
            <person name="Nobusawa T."/>
            <person name="Narise T."/>
            <person name="Kondo S."/>
            <person name="Saito H."/>
            <person name="Sato R."/>
            <person name="Murakawa M."/>
            <person name="Ihara Y."/>
            <person name="Oshima-Yamada Y."/>
            <person name="Ohtaka K."/>
            <person name="Satoh M."/>
            <person name="Sonobe K."/>
            <person name="Ishii M."/>
            <person name="Ohtani R."/>
            <person name="Kanamori-Sato M."/>
            <person name="Honoki R."/>
            <person name="Miyazaki D."/>
            <person name="Mochizuki H."/>
            <person name="Umetsu J."/>
            <person name="Higashi K."/>
            <person name="Shibata D."/>
            <person name="Kamiya Y."/>
            <person name="Sato N."/>
            <person name="Nakamura Y."/>
            <person name="Tabata S."/>
            <person name="Ida S."/>
            <person name="Kurokawa K."/>
            <person name="Ohta H."/>
        </authorList>
    </citation>
    <scope>NUCLEOTIDE SEQUENCE [LARGE SCALE GENOMIC DNA]</scope>
    <source>
        <strain evidence="2 3">NIES-2285</strain>
    </source>
</reference>
<evidence type="ECO:0000313" key="2">
    <source>
        <dbReference type="EMBL" id="GAQ91935.1"/>
    </source>
</evidence>
<dbReference type="InterPro" id="IPR034604">
    <property type="entry name" value="SRRP53"/>
</dbReference>
<feature type="compositionally biased region" description="Low complexity" evidence="1">
    <location>
        <begin position="474"/>
        <end position="486"/>
    </location>
</feature>